<dbReference type="AlphaFoldDB" id="A0A9D7ICP7"/>
<proteinExistence type="inferred from homology"/>
<dbReference type="EMBL" id="JADJNC010000012">
    <property type="protein sequence ID" value="MBK7423230.1"/>
    <property type="molecule type" value="Genomic_DNA"/>
</dbReference>
<dbReference type="HAMAP" id="MF_01384">
    <property type="entry name" value="UreD"/>
    <property type="match status" value="1"/>
</dbReference>
<dbReference type="InterPro" id="IPR002669">
    <property type="entry name" value="UreD"/>
</dbReference>
<comment type="similarity">
    <text evidence="1 3">Belongs to the UreD family.</text>
</comment>
<organism evidence="4 5">
    <name type="scientific">Candidatus Propionivibrio dominans</name>
    <dbReference type="NCBI Taxonomy" id="2954373"/>
    <lineage>
        <taxon>Bacteria</taxon>
        <taxon>Pseudomonadati</taxon>
        <taxon>Pseudomonadota</taxon>
        <taxon>Betaproteobacteria</taxon>
        <taxon>Rhodocyclales</taxon>
        <taxon>Rhodocyclaceae</taxon>
        <taxon>Propionivibrio</taxon>
    </lineage>
</organism>
<dbReference type="PANTHER" id="PTHR33643">
    <property type="entry name" value="UREASE ACCESSORY PROTEIN D"/>
    <property type="match status" value="1"/>
</dbReference>
<keyword evidence="3" id="KW-0996">Nickel insertion</keyword>
<name>A0A9D7ICP7_9RHOO</name>
<comment type="caution">
    <text evidence="4">The sequence shown here is derived from an EMBL/GenBank/DDBJ whole genome shotgun (WGS) entry which is preliminary data.</text>
</comment>
<reference evidence="4" key="1">
    <citation type="submission" date="2020-10" db="EMBL/GenBank/DDBJ databases">
        <title>Connecting structure to function with the recovery of over 1000 high-quality activated sludge metagenome-assembled genomes encoding full-length rRNA genes using long-read sequencing.</title>
        <authorList>
            <person name="Singleton C.M."/>
            <person name="Petriglieri F."/>
            <person name="Kristensen J.M."/>
            <person name="Kirkegaard R.H."/>
            <person name="Michaelsen T.Y."/>
            <person name="Andersen M.H."/>
            <person name="Karst S.M."/>
            <person name="Dueholm M.S."/>
            <person name="Nielsen P.H."/>
            <person name="Albertsen M."/>
        </authorList>
    </citation>
    <scope>NUCLEOTIDE SEQUENCE</scope>
    <source>
        <strain evidence="4">EsbW_18-Q3-R4-48_MAXAC.044</strain>
    </source>
</reference>
<dbReference type="PANTHER" id="PTHR33643:SF1">
    <property type="entry name" value="UREASE ACCESSORY PROTEIN D"/>
    <property type="match status" value="1"/>
</dbReference>
<evidence type="ECO:0000256" key="3">
    <source>
        <dbReference type="HAMAP-Rule" id="MF_01384"/>
    </source>
</evidence>
<sequence>MIPLARTLEHPPAWEAELALEFACLDTATHLSACRHRGPLRVQKPLYPEGKAVCQTILLHPPSGIAGGDQLHIAARVGPQAHAQITTPGAGKWYRSGGAEASQHIDFRVDSGGTLEWLPQETIVFDGALARMQTRVDLAADSRYLGWEILCLGRRAAGERFTYGHIGLHTRIERDGQPLWLERGRIEGDDALLHSPAGWAGASVSGTLLATLRPGIEAGPLLAACRATGPTDGADGSERGISALPGLLVARYLGQHGEAARHWFTTLWQVLRPALLGRPAVTPRIWNT</sequence>
<accession>A0A9D7ICP7</accession>
<keyword evidence="3" id="KW-0963">Cytoplasm</keyword>
<evidence type="ECO:0000256" key="2">
    <source>
        <dbReference type="ARBA" id="ARBA00023186"/>
    </source>
</evidence>
<gene>
    <name evidence="3" type="primary">ureD</name>
    <name evidence="4" type="ORF">IPJ48_09095</name>
</gene>
<dbReference type="GO" id="GO:0005737">
    <property type="term" value="C:cytoplasm"/>
    <property type="evidence" value="ECO:0007669"/>
    <property type="project" value="UniProtKB-SubCell"/>
</dbReference>
<evidence type="ECO:0000256" key="1">
    <source>
        <dbReference type="ARBA" id="ARBA00007177"/>
    </source>
</evidence>
<comment type="function">
    <text evidence="3">Required for maturation of urease via the functional incorporation of the urease nickel metallocenter.</text>
</comment>
<dbReference type="Pfam" id="PF01774">
    <property type="entry name" value="UreD"/>
    <property type="match status" value="1"/>
</dbReference>
<comment type="subcellular location">
    <subcellularLocation>
        <location evidence="3">Cytoplasm</location>
    </subcellularLocation>
</comment>
<keyword evidence="2 3" id="KW-0143">Chaperone</keyword>
<protein>
    <recommendedName>
        <fullName evidence="3">Urease accessory protein UreD</fullName>
    </recommendedName>
</protein>
<evidence type="ECO:0000313" key="4">
    <source>
        <dbReference type="EMBL" id="MBK7423230.1"/>
    </source>
</evidence>
<evidence type="ECO:0000313" key="5">
    <source>
        <dbReference type="Proteomes" id="UP000886602"/>
    </source>
</evidence>
<comment type="subunit">
    <text evidence="3">UreD, UreF and UreG form a complex that acts as a GTP-hydrolysis-dependent molecular chaperone, activating the urease apoprotein by helping to assemble the nickel containing metallocenter of UreC. The UreE protein probably delivers the nickel.</text>
</comment>
<dbReference type="Proteomes" id="UP000886602">
    <property type="component" value="Unassembled WGS sequence"/>
</dbReference>
<dbReference type="GO" id="GO:0016151">
    <property type="term" value="F:nickel cation binding"/>
    <property type="evidence" value="ECO:0007669"/>
    <property type="project" value="UniProtKB-UniRule"/>
</dbReference>